<dbReference type="Pfam" id="PF05225">
    <property type="entry name" value="HTH_psq"/>
    <property type="match status" value="1"/>
</dbReference>
<dbReference type="InterPro" id="IPR009057">
    <property type="entry name" value="Homeodomain-like_sf"/>
</dbReference>
<dbReference type="InterPro" id="IPR007889">
    <property type="entry name" value="HTH_Psq"/>
</dbReference>
<evidence type="ECO:0000256" key="2">
    <source>
        <dbReference type="SAM" id="MobiDB-lite"/>
    </source>
</evidence>
<dbReference type="SUPFAM" id="SSF46689">
    <property type="entry name" value="Homeodomain-like"/>
    <property type="match status" value="1"/>
</dbReference>
<protein>
    <recommendedName>
        <fullName evidence="3">HTH psq-type domain-containing protein</fullName>
    </recommendedName>
</protein>
<reference evidence="4" key="1">
    <citation type="submission" date="2020-11" db="EMBL/GenBank/DDBJ databases">
        <authorList>
            <person name="Tran Van P."/>
        </authorList>
    </citation>
    <scope>NUCLEOTIDE SEQUENCE</scope>
</reference>
<evidence type="ECO:0000256" key="1">
    <source>
        <dbReference type="ARBA" id="ARBA00004123"/>
    </source>
</evidence>
<dbReference type="Gene3D" id="1.10.10.60">
    <property type="entry name" value="Homeodomain-like"/>
    <property type="match status" value="1"/>
</dbReference>
<name>A0A7R9G6D3_TIMSH</name>
<dbReference type="EMBL" id="OC008461">
    <property type="protein sequence ID" value="CAD7267128.1"/>
    <property type="molecule type" value="Genomic_DNA"/>
</dbReference>
<evidence type="ECO:0000313" key="4">
    <source>
        <dbReference type="EMBL" id="CAD7267128.1"/>
    </source>
</evidence>
<gene>
    <name evidence="4" type="ORF">TSIB3V08_LOCUS11142</name>
</gene>
<evidence type="ECO:0000259" key="3">
    <source>
        <dbReference type="Pfam" id="PF05225"/>
    </source>
</evidence>
<dbReference type="GO" id="GO:0003677">
    <property type="term" value="F:DNA binding"/>
    <property type="evidence" value="ECO:0007669"/>
    <property type="project" value="InterPro"/>
</dbReference>
<organism evidence="4">
    <name type="scientific">Timema shepardi</name>
    <name type="common">Walking stick</name>
    <dbReference type="NCBI Taxonomy" id="629360"/>
    <lineage>
        <taxon>Eukaryota</taxon>
        <taxon>Metazoa</taxon>
        <taxon>Ecdysozoa</taxon>
        <taxon>Arthropoda</taxon>
        <taxon>Hexapoda</taxon>
        <taxon>Insecta</taxon>
        <taxon>Pterygota</taxon>
        <taxon>Neoptera</taxon>
        <taxon>Polyneoptera</taxon>
        <taxon>Phasmatodea</taxon>
        <taxon>Timematodea</taxon>
        <taxon>Timematoidea</taxon>
        <taxon>Timematidae</taxon>
        <taxon>Timema</taxon>
    </lineage>
</organism>
<comment type="subcellular location">
    <subcellularLocation>
        <location evidence="1">Nucleus</location>
    </subcellularLocation>
</comment>
<sequence length="269" mass="30589">MLEFAELFLRCDTTVKPSSALADADSDPAEHHPLESVQLPDVRQRPSALPTVAWNPWVDLRERDDIAALNLSFPFQPIPGKRPQYHSYSTNALSEALRAINYDKLSVREASRRFGVPRTSIQDRLSGKVSLQDGDHKMGPDPVLSKEEELKLVTWLEDLAKSGFPRKPDDLLNSVQEIVKATKKETPFVDGCPGKKWYCSFIRRHLQLVTKTPESLTKGRARITEELIRKWFRELEDYLDKIGEKEILSDPDRILNGDETSFSMCPKTG</sequence>
<accession>A0A7R9G6D3</accession>
<proteinExistence type="predicted"/>
<feature type="domain" description="HTH psq-type" evidence="3">
    <location>
        <begin position="92"/>
        <end position="132"/>
    </location>
</feature>
<dbReference type="GO" id="GO:0005634">
    <property type="term" value="C:nucleus"/>
    <property type="evidence" value="ECO:0007669"/>
    <property type="project" value="UniProtKB-SubCell"/>
</dbReference>
<dbReference type="AlphaFoldDB" id="A0A7R9G6D3"/>
<feature type="region of interest" description="Disordered" evidence="2">
    <location>
        <begin position="19"/>
        <end position="39"/>
    </location>
</feature>